<reference evidence="1 3" key="1">
    <citation type="journal article" date="2020" name="Stud. Mycol.">
        <title>101 Dothideomycetes genomes: a test case for predicting lifestyles and emergence of pathogens.</title>
        <authorList>
            <person name="Haridas S."/>
            <person name="Albert R."/>
            <person name="Binder M."/>
            <person name="Bloem J."/>
            <person name="Labutti K."/>
            <person name="Salamov A."/>
            <person name="Andreopoulos B."/>
            <person name="Baker S."/>
            <person name="Barry K."/>
            <person name="Bills G."/>
            <person name="Bluhm B."/>
            <person name="Cannon C."/>
            <person name="Castanera R."/>
            <person name="Culley D."/>
            <person name="Daum C."/>
            <person name="Ezra D."/>
            <person name="Gonzalez J."/>
            <person name="Henrissat B."/>
            <person name="Kuo A."/>
            <person name="Liang C."/>
            <person name="Lipzen A."/>
            <person name="Lutzoni F."/>
            <person name="Magnuson J."/>
            <person name="Mondo S."/>
            <person name="Nolan M."/>
            <person name="Ohm R."/>
            <person name="Pangilinan J."/>
            <person name="Park H.-J."/>
            <person name="Ramirez L."/>
            <person name="Alfaro M."/>
            <person name="Sun H."/>
            <person name="Tritt A."/>
            <person name="Yoshinaga Y."/>
            <person name="Zwiers L.-H."/>
            <person name="Turgeon B."/>
            <person name="Goodwin S."/>
            <person name="Spatafora J."/>
            <person name="Crous P."/>
            <person name="Grigoriev I."/>
        </authorList>
    </citation>
    <scope>NUCLEOTIDE SEQUENCE</scope>
    <source>
        <strain evidence="1 3">CBS 304.34</strain>
    </source>
</reference>
<keyword evidence="2" id="KW-1185">Reference proteome</keyword>
<protein>
    <submittedName>
        <fullName evidence="1 3">Uncharacterized protein</fullName>
    </submittedName>
</protein>
<sequence>MRRTRRKLIQNQERISPTVQQIQASRGQVEVIVNDATRLGYAKPLLLSEDDEDLVYDFGSCKLAPNIKSNSPSDIETNITIDGIIKYLAPPSLTIAWCYGYLATDDNKPFSFEGVGYKATYTPGNTCASTAHWGFSYIFLSMISTHNYVWSTILAGTWIDAARKSRMYKAGRRLGLLRSVMDLSYAIREELGTKVQDFSEEELKTHLRESDGAMVVSSHELRVARDCTVDFRNEQKHGRREWARIRAGSSF</sequence>
<dbReference type="RefSeq" id="XP_033584751.1">
    <property type="nucleotide sequence ID" value="XM_033724772.1"/>
</dbReference>
<evidence type="ECO:0000313" key="3">
    <source>
        <dbReference type="RefSeq" id="XP_033584751.1"/>
    </source>
</evidence>
<name>A0A6A6ZC36_9PEZI</name>
<dbReference type="EMBL" id="MU003692">
    <property type="protein sequence ID" value="KAF2817787.1"/>
    <property type="molecule type" value="Genomic_DNA"/>
</dbReference>
<dbReference type="GeneID" id="54465665"/>
<evidence type="ECO:0000313" key="2">
    <source>
        <dbReference type="Proteomes" id="UP000504636"/>
    </source>
</evidence>
<organism evidence="1">
    <name type="scientific">Mytilinidion resinicola</name>
    <dbReference type="NCBI Taxonomy" id="574789"/>
    <lineage>
        <taxon>Eukaryota</taxon>
        <taxon>Fungi</taxon>
        <taxon>Dikarya</taxon>
        <taxon>Ascomycota</taxon>
        <taxon>Pezizomycotina</taxon>
        <taxon>Dothideomycetes</taxon>
        <taxon>Pleosporomycetidae</taxon>
        <taxon>Mytilinidiales</taxon>
        <taxon>Mytilinidiaceae</taxon>
        <taxon>Mytilinidion</taxon>
    </lineage>
</organism>
<dbReference type="OrthoDB" id="3903561at2759"/>
<dbReference type="AlphaFoldDB" id="A0A6A6ZC36"/>
<evidence type="ECO:0000313" key="1">
    <source>
        <dbReference type="EMBL" id="KAF2817787.1"/>
    </source>
</evidence>
<reference evidence="3" key="2">
    <citation type="submission" date="2020-04" db="EMBL/GenBank/DDBJ databases">
        <authorList>
            <consortium name="NCBI Genome Project"/>
        </authorList>
    </citation>
    <scope>NUCLEOTIDE SEQUENCE</scope>
    <source>
        <strain evidence="3">CBS 304.34</strain>
    </source>
</reference>
<reference evidence="3" key="3">
    <citation type="submission" date="2025-04" db="UniProtKB">
        <authorList>
            <consortium name="RefSeq"/>
        </authorList>
    </citation>
    <scope>IDENTIFICATION</scope>
    <source>
        <strain evidence="3">CBS 304.34</strain>
    </source>
</reference>
<accession>A0A6A6ZC36</accession>
<dbReference type="Proteomes" id="UP000504636">
    <property type="component" value="Unplaced"/>
</dbReference>
<proteinExistence type="predicted"/>
<gene>
    <name evidence="1 3" type="ORF">BDZ99DRAFT_514004</name>
</gene>